<dbReference type="STRING" id="1416778.SAMN05443633_108136"/>
<dbReference type="Pfam" id="PF10017">
    <property type="entry name" value="Methyltransf_33"/>
    <property type="match status" value="1"/>
</dbReference>
<dbReference type="PANTHER" id="PTHR43397">
    <property type="entry name" value="ERGOTHIONEINE BIOSYNTHESIS PROTEIN 1"/>
    <property type="match status" value="1"/>
</dbReference>
<dbReference type="InterPro" id="IPR029063">
    <property type="entry name" value="SAM-dependent_MTases_sf"/>
</dbReference>
<dbReference type="InterPro" id="IPR051128">
    <property type="entry name" value="EgtD_Methyltrsf_superfamily"/>
</dbReference>
<dbReference type="Gene3D" id="3.40.50.150">
    <property type="entry name" value="Vaccinia Virus protein VP39"/>
    <property type="match status" value="1"/>
</dbReference>
<organism evidence="4 5">
    <name type="scientific">Chryseobacterium arachidis</name>
    <dbReference type="NCBI Taxonomy" id="1416778"/>
    <lineage>
        <taxon>Bacteria</taxon>
        <taxon>Pseudomonadati</taxon>
        <taxon>Bacteroidota</taxon>
        <taxon>Flavobacteriia</taxon>
        <taxon>Flavobacteriales</taxon>
        <taxon>Weeksellaceae</taxon>
        <taxon>Chryseobacterium group</taxon>
        <taxon>Chryseobacterium</taxon>
    </lineage>
</organism>
<dbReference type="AlphaFoldDB" id="A0A1M5FTR2"/>
<sequence length="337" mass="38764">MTINMNLPLTDEFHHTSQNDSHQNFFNDVIKGLKSTPKHLSSKYFYNKKGDELFQKIMAMPEYYLTRCELDIFENKTEELAASIRAYNEPFDLIELGAGDALKSTYLIRHLNEMKIDFTYFPIDISGNILSVLENNLKNQLPELKIVTMEGEYMEMLKKTSAISKNRKVVLFLGSNIGNMSTHDAGKFCKELYEILNPGDILLIGFDLKKDPHIILKAYNDPSGITAAFNLNLLSRINEELEADFTIDQFRHYETYDPLSGACHSFLVSLADQKVKIGEEKIFFSENEVIEMEISQKFSKEDIKDLAEKSGFTVKAEIEDSKKWFIDSVWQVNKTNK</sequence>
<dbReference type="InterPro" id="IPR019257">
    <property type="entry name" value="MeTrfase_dom"/>
</dbReference>
<dbReference type="Proteomes" id="UP000184518">
    <property type="component" value="Unassembled WGS sequence"/>
</dbReference>
<dbReference type="PIRSF" id="PIRSF018005">
    <property type="entry name" value="UCP018005"/>
    <property type="match status" value="1"/>
</dbReference>
<dbReference type="GO" id="GO:0032259">
    <property type="term" value="P:methylation"/>
    <property type="evidence" value="ECO:0007669"/>
    <property type="project" value="UniProtKB-KW"/>
</dbReference>
<evidence type="ECO:0000256" key="1">
    <source>
        <dbReference type="ARBA" id="ARBA00022603"/>
    </source>
</evidence>
<dbReference type="SUPFAM" id="SSF53335">
    <property type="entry name" value="S-adenosyl-L-methionine-dependent methyltransferases"/>
    <property type="match status" value="1"/>
</dbReference>
<evidence type="ECO:0000313" key="4">
    <source>
        <dbReference type="EMBL" id="SHF94935.1"/>
    </source>
</evidence>
<accession>A0A1M5FTR2</accession>
<feature type="domain" description="Histidine-specific methyltransferase SAM-dependent" evidence="3">
    <location>
        <begin position="27"/>
        <end position="331"/>
    </location>
</feature>
<gene>
    <name evidence="4" type="ORF">SAMN05443633_108136</name>
</gene>
<protein>
    <submittedName>
        <fullName evidence="4">Dimethylhistidine N-methyltransferase</fullName>
    </submittedName>
</protein>
<dbReference type="PANTHER" id="PTHR43397:SF1">
    <property type="entry name" value="ERGOTHIONEINE BIOSYNTHESIS PROTEIN 1"/>
    <property type="match status" value="1"/>
</dbReference>
<dbReference type="EMBL" id="FQUT01000008">
    <property type="protein sequence ID" value="SHF94935.1"/>
    <property type="molecule type" value="Genomic_DNA"/>
</dbReference>
<dbReference type="InterPro" id="IPR017804">
    <property type="entry name" value="MeTrfase_EgtD-like"/>
</dbReference>
<name>A0A1M5FTR2_9FLAO</name>
<dbReference type="NCBIfam" id="TIGR03438">
    <property type="entry name" value="egtD_ergothio"/>
    <property type="match status" value="1"/>
</dbReference>
<keyword evidence="5" id="KW-1185">Reference proteome</keyword>
<evidence type="ECO:0000313" key="5">
    <source>
        <dbReference type="Proteomes" id="UP000184518"/>
    </source>
</evidence>
<dbReference type="GO" id="GO:0008168">
    <property type="term" value="F:methyltransferase activity"/>
    <property type="evidence" value="ECO:0007669"/>
    <property type="project" value="UniProtKB-KW"/>
</dbReference>
<dbReference type="InterPro" id="IPR035094">
    <property type="entry name" value="EgtD"/>
</dbReference>
<reference evidence="5" key="1">
    <citation type="submission" date="2016-11" db="EMBL/GenBank/DDBJ databases">
        <authorList>
            <person name="Varghese N."/>
            <person name="Submissions S."/>
        </authorList>
    </citation>
    <scope>NUCLEOTIDE SEQUENCE [LARGE SCALE GENOMIC DNA]</scope>
    <source>
        <strain evidence="5">DSM 27619</strain>
    </source>
</reference>
<keyword evidence="1 4" id="KW-0489">Methyltransferase</keyword>
<evidence type="ECO:0000259" key="3">
    <source>
        <dbReference type="Pfam" id="PF10017"/>
    </source>
</evidence>
<keyword evidence="2 4" id="KW-0808">Transferase</keyword>
<proteinExistence type="predicted"/>
<evidence type="ECO:0000256" key="2">
    <source>
        <dbReference type="ARBA" id="ARBA00022679"/>
    </source>
</evidence>